<dbReference type="GO" id="GO:0005829">
    <property type="term" value="C:cytosol"/>
    <property type="evidence" value="ECO:0007669"/>
    <property type="project" value="TreeGrafter"/>
</dbReference>
<feature type="domain" description="GAF" evidence="2">
    <location>
        <begin position="47"/>
        <end position="156"/>
    </location>
</feature>
<organism evidence="3 4">
    <name type="scientific">Weissella oryzae (strain DSM 25784 / JCM 18191 / LMG 30913 / SG25)</name>
    <dbReference type="NCBI Taxonomy" id="1329250"/>
    <lineage>
        <taxon>Bacteria</taxon>
        <taxon>Bacillati</taxon>
        <taxon>Bacillota</taxon>
        <taxon>Bacilli</taxon>
        <taxon>Lactobacillales</taxon>
        <taxon>Lactobacillaceae</taxon>
        <taxon>Weissella</taxon>
    </lineage>
</organism>
<dbReference type="InterPro" id="IPR029016">
    <property type="entry name" value="GAF-like_dom_sf"/>
</dbReference>
<dbReference type="PANTHER" id="PTHR21021">
    <property type="entry name" value="GAF/PUTATIVE CYTOSKELETAL PROTEIN"/>
    <property type="match status" value="1"/>
</dbReference>
<evidence type="ECO:0000256" key="1">
    <source>
        <dbReference type="ARBA" id="ARBA00038454"/>
    </source>
</evidence>
<dbReference type="Pfam" id="PF01590">
    <property type="entry name" value="GAF"/>
    <property type="match status" value="1"/>
</dbReference>
<proteinExistence type="inferred from homology"/>
<dbReference type="Proteomes" id="UP000030643">
    <property type="component" value="Unassembled WGS sequence"/>
</dbReference>
<dbReference type="InterPro" id="IPR051330">
    <property type="entry name" value="Phosphatase_reg/MetRdx"/>
</dbReference>
<accession>A0A069CU97</accession>
<keyword evidence="4" id="KW-1185">Reference proteome</keyword>
<name>A0A069CU97_WEIOS</name>
<dbReference type="RefSeq" id="WP_045476701.1">
    <property type="nucleotide sequence ID" value="NZ_DF820489.1"/>
</dbReference>
<evidence type="ECO:0000313" key="4">
    <source>
        <dbReference type="Proteomes" id="UP000030643"/>
    </source>
</evidence>
<dbReference type="PANTHER" id="PTHR21021:SF15">
    <property type="entry name" value="FREE METHIONINE-R-SULFOXIDE REDUCTASE"/>
    <property type="match status" value="1"/>
</dbReference>
<dbReference type="Gene3D" id="3.30.450.40">
    <property type="match status" value="1"/>
</dbReference>
<evidence type="ECO:0000313" key="3">
    <source>
        <dbReference type="EMBL" id="GAK30977.1"/>
    </source>
</evidence>
<dbReference type="OrthoDB" id="9796252at2"/>
<reference evidence="4" key="1">
    <citation type="journal article" date="2014" name="Genome Announc.">
        <title>Draft genome sequence of Weissella oryzae SG25T, isolated from fermented rice grains.</title>
        <authorList>
            <person name="Tanizawa Y."/>
            <person name="Fujisawa T."/>
            <person name="Mochizuki T."/>
            <person name="Kaminuma E."/>
            <person name="Suzuki Y."/>
            <person name="Nakamura Y."/>
            <person name="Tohno M."/>
        </authorList>
    </citation>
    <scope>NUCLEOTIDE SEQUENCE [LARGE SCALE GENOMIC DNA]</scope>
    <source>
        <strain evidence="4">DSM 25784 / JCM 18191 / LMG 30913 / SG25</strain>
    </source>
</reference>
<evidence type="ECO:0000259" key="2">
    <source>
        <dbReference type="Pfam" id="PF01590"/>
    </source>
</evidence>
<dbReference type="InterPro" id="IPR003018">
    <property type="entry name" value="GAF"/>
</dbReference>
<dbReference type="eggNOG" id="COG1956">
    <property type="taxonomic scope" value="Bacteria"/>
</dbReference>
<dbReference type="SUPFAM" id="SSF55781">
    <property type="entry name" value="GAF domain-like"/>
    <property type="match status" value="1"/>
</dbReference>
<dbReference type="EMBL" id="DF820489">
    <property type="protein sequence ID" value="GAK30977.1"/>
    <property type="molecule type" value="Genomic_DNA"/>
</dbReference>
<sequence>MDVDETQAEVGLPLLSQLLLEWIRGEESEGMAQANYANAAAIIAENLTAINWAGFYFYDAKLDELILGPFVGKAATVRIKNGNGVVGTAFKKGTTIRVADVHEFVGHIACDSDSNAEIVLPLVTATGAKIGVLDIDSTMLNRFSEQDEQDLTNFAQVLLRYV</sequence>
<dbReference type="STRING" id="1329250.WOSG25_061070"/>
<dbReference type="AlphaFoldDB" id="A0A069CU97"/>
<comment type="similarity">
    <text evidence="1">Belongs to the free Met sulfoxide reductase family.</text>
</comment>
<dbReference type="GO" id="GO:0033745">
    <property type="term" value="F:L-methionine-(R)-S-oxide reductase activity"/>
    <property type="evidence" value="ECO:0007669"/>
    <property type="project" value="TreeGrafter"/>
</dbReference>
<gene>
    <name evidence="3" type="ORF">WOSG25_061070</name>
</gene>
<protein>
    <submittedName>
        <fullName evidence="3">GAF domain protein</fullName>
    </submittedName>
</protein>